<proteinExistence type="predicted"/>
<accession>X0USZ6</accession>
<evidence type="ECO:0000313" key="1">
    <source>
        <dbReference type="EMBL" id="GAG02357.1"/>
    </source>
</evidence>
<organism evidence="1">
    <name type="scientific">marine sediment metagenome</name>
    <dbReference type="NCBI Taxonomy" id="412755"/>
    <lineage>
        <taxon>unclassified sequences</taxon>
        <taxon>metagenomes</taxon>
        <taxon>ecological metagenomes</taxon>
    </lineage>
</organism>
<sequence>MATDIFAVLTYDTNKAENILDISEVWTPVLTLNTPNRDAGQYNWGISMTYTFVSAIKSAFFRWRQDGGAWNEYQSEPKDITDKTAVYYAFPSGYAAGTHVFEAQMRKEDAGSGQLDLLFIDMFFQRIG</sequence>
<dbReference type="AlphaFoldDB" id="X0USZ6"/>
<comment type="caution">
    <text evidence="1">The sequence shown here is derived from an EMBL/GenBank/DDBJ whole genome shotgun (WGS) entry which is preliminary data.</text>
</comment>
<reference evidence="1" key="1">
    <citation type="journal article" date="2014" name="Front. Microbiol.">
        <title>High frequency of phylogenetically diverse reductive dehalogenase-homologous genes in deep subseafloor sedimentary metagenomes.</title>
        <authorList>
            <person name="Kawai M."/>
            <person name="Futagami T."/>
            <person name="Toyoda A."/>
            <person name="Takaki Y."/>
            <person name="Nishi S."/>
            <person name="Hori S."/>
            <person name="Arai W."/>
            <person name="Tsubouchi T."/>
            <person name="Morono Y."/>
            <person name="Uchiyama I."/>
            <person name="Ito T."/>
            <person name="Fujiyama A."/>
            <person name="Inagaki F."/>
            <person name="Takami H."/>
        </authorList>
    </citation>
    <scope>NUCLEOTIDE SEQUENCE</scope>
    <source>
        <strain evidence="1">Expedition CK06-06</strain>
    </source>
</reference>
<protein>
    <submittedName>
        <fullName evidence="1">Uncharacterized protein</fullName>
    </submittedName>
</protein>
<name>X0USZ6_9ZZZZ</name>
<dbReference type="EMBL" id="BARS01029249">
    <property type="protein sequence ID" value="GAG02357.1"/>
    <property type="molecule type" value="Genomic_DNA"/>
</dbReference>
<gene>
    <name evidence="1" type="ORF">S01H1_45739</name>
</gene>